<dbReference type="GO" id="GO:0016020">
    <property type="term" value="C:membrane"/>
    <property type="evidence" value="ECO:0007669"/>
    <property type="project" value="UniProtKB-SubCell"/>
</dbReference>
<proteinExistence type="predicted"/>
<feature type="transmembrane region" description="Helical" evidence="8">
    <location>
        <begin position="744"/>
        <end position="767"/>
    </location>
</feature>
<gene>
    <name evidence="10" type="primary">CHS2_1</name>
    <name evidence="10" type="ORF">EC973_004244</name>
</gene>
<dbReference type="GO" id="GO:0004100">
    <property type="term" value="F:chitin synthase activity"/>
    <property type="evidence" value="ECO:0007669"/>
    <property type="project" value="UniProtKB-EC"/>
</dbReference>
<feature type="compositionally biased region" description="Pro residues" evidence="7">
    <location>
        <begin position="173"/>
        <end position="183"/>
    </location>
</feature>
<keyword evidence="6 8" id="KW-0472">Membrane</keyword>
<protein>
    <recommendedName>
        <fullName evidence="2">chitin synthase</fullName>
        <ecNumber evidence="2">2.4.1.16</ecNumber>
    </recommendedName>
</protein>
<feature type="transmembrane region" description="Helical" evidence="8">
    <location>
        <begin position="715"/>
        <end position="737"/>
    </location>
</feature>
<feature type="region of interest" description="Disordered" evidence="7">
    <location>
        <begin position="28"/>
        <end position="93"/>
    </location>
</feature>
<dbReference type="EC" id="2.4.1.16" evidence="2"/>
<feature type="region of interest" description="Disordered" evidence="7">
    <location>
        <begin position="549"/>
        <end position="578"/>
    </location>
</feature>
<feature type="compositionally biased region" description="Acidic residues" evidence="7">
    <location>
        <begin position="549"/>
        <end position="560"/>
    </location>
</feature>
<evidence type="ECO:0000256" key="4">
    <source>
        <dbReference type="ARBA" id="ARBA00022692"/>
    </source>
</evidence>
<evidence type="ECO:0000256" key="8">
    <source>
        <dbReference type="SAM" id="Phobius"/>
    </source>
</evidence>
<dbReference type="GO" id="GO:0030428">
    <property type="term" value="C:cell septum"/>
    <property type="evidence" value="ECO:0007669"/>
    <property type="project" value="TreeGrafter"/>
</dbReference>
<comment type="caution">
    <text evidence="10">The sequence shown here is derived from an EMBL/GenBank/DDBJ whole genome shotgun (WGS) entry which is preliminary data.</text>
</comment>
<feature type="transmembrane region" description="Helical" evidence="8">
    <location>
        <begin position="635"/>
        <end position="651"/>
    </location>
</feature>
<feature type="domain" description="Chitin synthase N-terminal" evidence="9">
    <location>
        <begin position="229"/>
        <end position="292"/>
    </location>
</feature>
<feature type="transmembrane region" description="Helical" evidence="8">
    <location>
        <begin position="936"/>
        <end position="959"/>
    </location>
</feature>
<organism evidence="10 11">
    <name type="scientific">Apophysomyces ossiformis</name>
    <dbReference type="NCBI Taxonomy" id="679940"/>
    <lineage>
        <taxon>Eukaryota</taxon>
        <taxon>Fungi</taxon>
        <taxon>Fungi incertae sedis</taxon>
        <taxon>Mucoromycota</taxon>
        <taxon>Mucoromycotina</taxon>
        <taxon>Mucoromycetes</taxon>
        <taxon>Mucorales</taxon>
        <taxon>Mucorineae</taxon>
        <taxon>Mucoraceae</taxon>
        <taxon>Apophysomyces</taxon>
    </lineage>
</organism>
<dbReference type="InterPro" id="IPR004835">
    <property type="entry name" value="Chitin_synth"/>
</dbReference>
<dbReference type="CDD" id="cd04190">
    <property type="entry name" value="Chitin_synth_C"/>
    <property type="match status" value="1"/>
</dbReference>
<dbReference type="PANTHER" id="PTHR22914">
    <property type="entry name" value="CHITIN SYNTHASE"/>
    <property type="match status" value="1"/>
</dbReference>
<dbReference type="OrthoDB" id="26569at2759"/>
<evidence type="ECO:0000256" key="3">
    <source>
        <dbReference type="ARBA" id="ARBA00022676"/>
    </source>
</evidence>
<keyword evidence="11" id="KW-1185">Reference proteome</keyword>
<dbReference type="AlphaFoldDB" id="A0A8H7BX73"/>
<evidence type="ECO:0000256" key="5">
    <source>
        <dbReference type="ARBA" id="ARBA00022989"/>
    </source>
</evidence>
<dbReference type="Proteomes" id="UP000605846">
    <property type="component" value="Unassembled WGS sequence"/>
</dbReference>
<feature type="transmembrane region" description="Helical" evidence="8">
    <location>
        <begin position="671"/>
        <end position="695"/>
    </location>
</feature>
<evidence type="ECO:0000256" key="7">
    <source>
        <dbReference type="SAM" id="MobiDB-lite"/>
    </source>
</evidence>
<dbReference type="PANTHER" id="PTHR22914:SF38">
    <property type="entry name" value="CHITIN SYNTHASE 2"/>
    <property type="match status" value="1"/>
</dbReference>
<dbReference type="Pfam" id="PF08407">
    <property type="entry name" value="Chitin_synth_1N"/>
    <property type="match status" value="1"/>
</dbReference>
<evidence type="ECO:0000259" key="9">
    <source>
        <dbReference type="Pfam" id="PF08407"/>
    </source>
</evidence>
<accession>A0A8H7BX73</accession>
<feature type="region of interest" description="Disordered" evidence="7">
    <location>
        <begin position="164"/>
        <end position="183"/>
    </location>
</feature>
<evidence type="ECO:0000256" key="2">
    <source>
        <dbReference type="ARBA" id="ARBA00012543"/>
    </source>
</evidence>
<keyword evidence="4 8" id="KW-0812">Transmembrane</keyword>
<evidence type="ECO:0000313" key="11">
    <source>
        <dbReference type="Proteomes" id="UP000605846"/>
    </source>
</evidence>
<reference evidence="10" key="1">
    <citation type="submission" date="2020-01" db="EMBL/GenBank/DDBJ databases">
        <title>Genome Sequencing of Three Apophysomyces-Like Fungal Strains Confirms a Novel Fungal Genus in the Mucoromycota with divergent Burkholderia-like Endosymbiotic Bacteria.</title>
        <authorList>
            <person name="Stajich J.E."/>
            <person name="Macias A.M."/>
            <person name="Carter-House D."/>
            <person name="Lovett B."/>
            <person name="Kasson L.R."/>
            <person name="Berry K."/>
            <person name="Grigoriev I."/>
            <person name="Chang Y."/>
            <person name="Spatafora J."/>
            <person name="Kasson M.T."/>
        </authorList>
    </citation>
    <scope>NUCLEOTIDE SEQUENCE</scope>
    <source>
        <strain evidence="10">NRRL A-21654</strain>
    </source>
</reference>
<dbReference type="InterPro" id="IPR013616">
    <property type="entry name" value="Chitin_synth_N"/>
</dbReference>
<feature type="compositionally biased region" description="Polar residues" evidence="7">
    <location>
        <begin position="38"/>
        <end position="52"/>
    </location>
</feature>
<dbReference type="GO" id="GO:0071944">
    <property type="term" value="C:cell periphery"/>
    <property type="evidence" value="ECO:0007669"/>
    <property type="project" value="TreeGrafter"/>
</dbReference>
<dbReference type="EMBL" id="JABAYA010000024">
    <property type="protein sequence ID" value="KAF7729569.1"/>
    <property type="molecule type" value="Genomic_DNA"/>
</dbReference>
<evidence type="ECO:0000256" key="6">
    <source>
        <dbReference type="ARBA" id="ARBA00023136"/>
    </source>
</evidence>
<feature type="transmembrane region" description="Helical" evidence="8">
    <location>
        <begin position="979"/>
        <end position="1004"/>
    </location>
</feature>
<dbReference type="GO" id="GO:0006031">
    <property type="term" value="P:chitin biosynthetic process"/>
    <property type="evidence" value="ECO:0007669"/>
    <property type="project" value="TreeGrafter"/>
</dbReference>
<keyword evidence="3" id="KW-0808">Transferase</keyword>
<keyword evidence="3" id="KW-0328">Glycosyltransferase</keyword>
<keyword evidence="5 8" id="KW-1133">Transmembrane helix</keyword>
<feature type="compositionally biased region" description="Low complexity" evidence="7">
    <location>
        <begin position="80"/>
        <end position="89"/>
    </location>
</feature>
<feature type="transmembrane region" description="Helical" evidence="8">
    <location>
        <begin position="802"/>
        <end position="821"/>
    </location>
</feature>
<name>A0A8H7BX73_9FUNG</name>
<comment type="subcellular location">
    <subcellularLocation>
        <location evidence="1">Membrane</location>
        <topology evidence="1">Multi-pass membrane protein</topology>
    </subcellularLocation>
</comment>
<dbReference type="Pfam" id="PF01644">
    <property type="entry name" value="Chitin_synth_1"/>
    <property type="match status" value="2"/>
</dbReference>
<dbReference type="SUPFAM" id="SSF53448">
    <property type="entry name" value="Nucleotide-diphospho-sugar transferases"/>
    <property type="match status" value="1"/>
</dbReference>
<dbReference type="InterPro" id="IPR029044">
    <property type="entry name" value="Nucleotide-diphossugar_trans"/>
</dbReference>
<evidence type="ECO:0000313" key="10">
    <source>
        <dbReference type="EMBL" id="KAF7729569.1"/>
    </source>
</evidence>
<evidence type="ECO:0000256" key="1">
    <source>
        <dbReference type="ARBA" id="ARBA00004141"/>
    </source>
</evidence>
<sequence>MNQESRLVSPKVFPLICPEDCEAARYSAPNLRRIGPYTPSSKRASAAPSQSAIHYLPPLPTLHPPERNQTQQHPPPPPSSSSSHRQQQPATLCQSCRTSFAGVSQDLEQAYLHYHPTPSSLHIYPVTTTTMHSPSSTLSHYHHPPPEQSSSLCCGSSSHPYHAHAHAHAHAPLLPPPPPPPPVPPLPSSSFHSCQANVFSPPVMHSQPRRVASLAARAEEEESYRTIKKKKIALVRGNLILDCPVPARLLETSARKDKEFCQMRYSAVTCDPDDFASSGYTLRPQLMARQTELFIVMTMYNEDEVLFCRTMHGVMKNIAHLCSRSRSALWDTDGWKKVVVCIVADGRKKCDPRVLEVLTAMGVYQKGIAKNVVNNKPVKAHLYEYTTQLSIDSDLQIKGPERGIVPVQILFCLKEQNAKKINSHRWFFNAFGQVLQPNICVLLDVGTRPGNSSIYQLWKAFDTNKNVGGACGEICVMKGTACVGLLNPLVAAQNFEYKMSNILDKPFESVFGYISVLPGAFSAYRYAALQNDSHGQGPLQKYFLGEYQEEGGGEEEEEEEQGGRIGNSRKGSHHHHHHRPTDIFGANMYLAEDRILCFELLAKKHQRWVLRYVQAAFGETDCPDQLPEFISQRRRWLNGSFFAAVYSLWHFPRIWSTDHCAGRKLALSLEFLFNFFNLILSWFGMANFYLTFYFVTQSLADPEVDPFGDGWGNRIFQTLRYLYMFLFIVTFICSLGNRPQGSKWMFIIAVLAYVVIMGYTTFAGIWLSYKSILKASQVAGWAEDDLLGQVKILLAQPGIRDMILSMLSTYGLYILSSLLYLDPWHMLTSFCQYLLLLPTYVNVLNVYAFCNTHDVSWGTKGDNSLEIDLGVANKTRGPEGGMDTVEVELADESGWIDRDYDEAIEKLKTRPDVVKQSRPLKTKQEDYYKGFRTRLVLIWIGSNALLVLFVTSSNFRALLQQQQQQQRTTSTPETIGVAYTGFLLWTVTATVAFRFFGSVVFCLLKCIR</sequence>